<evidence type="ECO:0000313" key="1">
    <source>
        <dbReference type="EMBL" id="KAH7285883.1"/>
    </source>
</evidence>
<reference evidence="1" key="1">
    <citation type="submission" date="2021-08" db="EMBL/GenBank/DDBJ databases">
        <title>WGS assembly of Ceratopteris richardii.</title>
        <authorList>
            <person name="Marchant D.B."/>
            <person name="Chen G."/>
            <person name="Jenkins J."/>
            <person name="Shu S."/>
            <person name="Leebens-Mack J."/>
            <person name="Grimwood J."/>
            <person name="Schmutz J."/>
            <person name="Soltis P."/>
            <person name="Soltis D."/>
            <person name="Chen Z.-H."/>
        </authorList>
    </citation>
    <scope>NUCLEOTIDE SEQUENCE</scope>
    <source>
        <strain evidence="1">Whitten #5841</strain>
        <tissue evidence="1">Leaf</tissue>
    </source>
</reference>
<comment type="caution">
    <text evidence="1">The sequence shown here is derived from an EMBL/GenBank/DDBJ whole genome shotgun (WGS) entry which is preliminary data.</text>
</comment>
<keyword evidence="2" id="KW-1185">Reference proteome</keyword>
<organism evidence="1 2">
    <name type="scientific">Ceratopteris richardii</name>
    <name type="common">Triangle waterfern</name>
    <dbReference type="NCBI Taxonomy" id="49495"/>
    <lineage>
        <taxon>Eukaryota</taxon>
        <taxon>Viridiplantae</taxon>
        <taxon>Streptophyta</taxon>
        <taxon>Embryophyta</taxon>
        <taxon>Tracheophyta</taxon>
        <taxon>Polypodiopsida</taxon>
        <taxon>Polypodiidae</taxon>
        <taxon>Polypodiales</taxon>
        <taxon>Pteridineae</taxon>
        <taxon>Pteridaceae</taxon>
        <taxon>Parkerioideae</taxon>
        <taxon>Ceratopteris</taxon>
    </lineage>
</organism>
<dbReference type="Proteomes" id="UP000825935">
    <property type="component" value="Chromosome 33"/>
</dbReference>
<name>A0A8T2QRA7_CERRI</name>
<protein>
    <submittedName>
        <fullName evidence="1">Uncharacterized protein</fullName>
    </submittedName>
</protein>
<gene>
    <name evidence="1" type="ORF">KP509_33G049900</name>
</gene>
<dbReference type="AlphaFoldDB" id="A0A8T2QRA7"/>
<evidence type="ECO:0000313" key="2">
    <source>
        <dbReference type="Proteomes" id="UP000825935"/>
    </source>
</evidence>
<dbReference type="EMBL" id="CM035438">
    <property type="protein sequence ID" value="KAH7285883.1"/>
    <property type="molecule type" value="Genomic_DNA"/>
</dbReference>
<proteinExistence type="predicted"/>
<sequence>MKEIHSSTYCVCNVTSCEAISNHQVFVNLMYPSLPFLYTIWKFHKNLMKPRYIVASCNTSLMDVSKWLTNCFEDILPTIHDIWKELFKGKDVQTFSSWNSRRKICSLRASNF</sequence>
<accession>A0A8T2QRA7</accession>